<dbReference type="Proteomes" id="UP000501692">
    <property type="component" value="Chromosome"/>
</dbReference>
<evidence type="ECO:0000256" key="2">
    <source>
        <dbReference type="ARBA" id="ARBA00022491"/>
    </source>
</evidence>
<dbReference type="RefSeq" id="WP_062848777.1">
    <property type="nucleotide sequence ID" value="NZ_JAZFAD010000001.1"/>
</dbReference>
<protein>
    <submittedName>
        <fullName evidence="8">TetR/AcrR family transcriptional regulator</fullName>
    </submittedName>
</protein>
<keyword evidence="5" id="KW-0804">Transcription</keyword>
<dbReference type="InterPro" id="IPR009057">
    <property type="entry name" value="Homeodomain-like_sf"/>
</dbReference>
<dbReference type="SUPFAM" id="SSF46689">
    <property type="entry name" value="Homeodomain-like"/>
    <property type="match status" value="1"/>
</dbReference>
<name>A0A6H0FZP7_ACIPI</name>
<dbReference type="GO" id="GO:0000976">
    <property type="term" value="F:transcription cis-regulatory region binding"/>
    <property type="evidence" value="ECO:0007669"/>
    <property type="project" value="TreeGrafter"/>
</dbReference>
<evidence type="ECO:0000259" key="7">
    <source>
        <dbReference type="PROSITE" id="PS50977"/>
    </source>
</evidence>
<evidence type="ECO:0000256" key="6">
    <source>
        <dbReference type="PROSITE-ProRule" id="PRU00335"/>
    </source>
</evidence>
<evidence type="ECO:0000256" key="3">
    <source>
        <dbReference type="ARBA" id="ARBA00023015"/>
    </source>
</evidence>
<reference evidence="8 9" key="1">
    <citation type="submission" date="2020-03" db="EMBL/GenBank/DDBJ databases">
        <authorList>
            <person name="Zhang L."/>
            <person name="Han X."/>
            <person name="Chen Y."/>
            <person name="Yu Y."/>
        </authorList>
    </citation>
    <scope>NUCLEOTIDE SEQUENCE [LARGE SCALE GENOMIC DNA]</scope>
    <source>
        <strain evidence="8 9">A1254</strain>
    </source>
</reference>
<dbReference type="EMBL" id="CP049806">
    <property type="protein sequence ID" value="QIT19788.1"/>
    <property type="molecule type" value="Genomic_DNA"/>
</dbReference>
<dbReference type="Gene3D" id="1.10.357.10">
    <property type="entry name" value="Tetracycline Repressor, domain 2"/>
    <property type="match status" value="1"/>
</dbReference>
<dbReference type="PANTHER" id="PTHR30055">
    <property type="entry name" value="HTH-TYPE TRANSCRIPTIONAL REGULATOR RUTR"/>
    <property type="match status" value="1"/>
</dbReference>
<sequence>MSLSQVSPGRPSLPLERILAVALEIATTEGADALTLRYLAKKLNSGTATLYRNFQSREDLVAQVVDQLFLKMEATMPDMVGLKWEEACRILATHMFKVLATHRGAARLLLESIPNGPSAMKQRERSFALFLSNGFSPSLAAKAYTTLARFVLGFAIQLSDQNDLSNGDPQQSNAFDNIDWTQFPSTLTVINEIPVPLEVEFSFGLNLMINGLVNLYKDELNQG</sequence>
<dbReference type="GO" id="GO:0045892">
    <property type="term" value="P:negative regulation of DNA-templated transcription"/>
    <property type="evidence" value="ECO:0007669"/>
    <property type="project" value="InterPro"/>
</dbReference>
<keyword evidence="3" id="KW-0805">Transcription regulation</keyword>
<dbReference type="Pfam" id="PF00440">
    <property type="entry name" value="TetR_N"/>
    <property type="match status" value="1"/>
</dbReference>
<accession>A0A6H0FZP7</accession>
<dbReference type="SUPFAM" id="SSF48498">
    <property type="entry name" value="Tetracyclin repressor-like, C-terminal domain"/>
    <property type="match status" value="1"/>
</dbReference>
<dbReference type="AlphaFoldDB" id="A0A6H0FZP7"/>
<dbReference type="InterPro" id="IPR003012">
    <property type="entry name" value="Tet_transcr_reg_TetR"/>
</dbReference>
<feature type="domain" description="HTH tetR-type" evidence="7">
    <location>
        <begin position="12"/>
        <end position="72"/>
    </location>
</feature>
<dbReference type="InterPro" id="IPR050109">
    <property type="entry name" value="HTH-type_TetR-like_transc_reg"/>
</dbReference>
<dbReference type="Pfam" id="PF02909">
    <property type="entry name" value="TetR_C_1"/>
    <property type="match status" value="1"/>
</dbReference>
<evidence type="ECO:0000256" key="5">
    <source>
        <dbReference type="ARBA" id="ARBA00023163"/>
    </source>
</evidence>
<evidence type="ECO:0000313" key="9">
    <source>
        <dbReference type="Proteomes" id="UP000501692"/>
    </source>
</evidence>
<feature type="DNA-binding region" description="H-T-H motif" evidence="6">
    <location>
        <begin position="35"/>
        <end position="54"/>
    </location>
</feature>
<organism evidence="8 9">
    <name type="scientific">Acinetobacter pittii</name>
    <name type="common">Acinetobacter genomosp. 3</name>
    <dbReference type="NCBI Taxonomy" id="48296"/>
    <lineage>
        <taxon>Bacteria</taxon>
        <taxon>Pseudomonadati</taxon>
        <taxon>Pseudomonadota</taxon>
        <taxon>Gammaproteobacteria</taxon>
        <taxon>Moraxellales</taxon>
        <taxon>Moraxellaceae</taxon>
        <taxon>Acinetobacter</taxon>
        <taxon>Acinetobacter calcoaceticus/baumannii complex</taxon>
    </lineage>
</organism>
<keyword evidence="4 6" id="KW-0238">DNA-binding</keyword>
<dbReference type="InterPro" id="IPR036271">
    <property type="entry name" value="Tet_transcr_reg_TetR-rel_C_sf"/>
</dbReference>
<dbReference type="GO" id="GO:0003700">
    <property type="term" value="F:DNA-binding transcription factor activity"/>
    <property type="evidence" value="ECO:0007669"/>
    <property type="project" value="TreeGrafter"/>
</dbReference>
<gene>
    <name evidence="8" type="ORF">G8E09_08930</name>
</gene>
<dbReference type="GO" id="GO:0046677">
    <property type="term" value="P:response to antibiotic"/>
    <property type="evidence" value="ECO:0007669"/>
    <property type="project" value="InterPro"/>
</dbReference>
<dbReference type="InterPro" id="IPR004111">
    <property type="entry name" value="Repressor_TetR_C"/>
</dbReference>
<dbReference type="InterPro" id="IPR001647">
    <property type="entry name" value="HTH_TetR"/>
</dbReference>
<dbReference type="PANTHER" id="PTHR30055:SF151">
    <property type="entry name" value="TRANSCRIPTIONAL REGULATORY PROTEIN"/>
    <property type="match status" value="1"/>
</dbReference>
<proteinExistence type="predicted"/>
<dbReference type="PRINTS" id="PR00400">
    <property type="entry name" value="TETREPRESSOR"/>
</dbReference>
<dbReference type="PROSITE" id="PS50977">
    <property type="entry name" value="HTH_TETR_2"/>
    <property type="match status" value="1"/>
</dbReference>
<evidence type="ECO:0000256" key="4">
    <source>
        <dbReference type="ARBA" id="ARBA00023125"/>
    </source>
</evidence>
<comment type="function">
    <text evidence="1">TetR is the repressor of the tetracycline resistance element; its N-terminal region forms a helix-turn-helix structure and binds DNA. Binding of tetracycline to TetR reduces the repressor affinity for the tetracycline resistance gene (tetA) promoter operator sites.</text>
</comment>
<evidence type="ECO:0000256" key="1">
    <source>
        <dbReference type="ARBA" id="ARBA00002856"/>
    </source>
</evidence>
<evidence type="ECO:0000313" key="8">
    <source>
        <dbReference type="EMBL" id="QIT19788.1"/>
    </source>
</evidence>
<keyword evidence="2" id="KW-0678">Repressor</keyword>